<dbReference type="Pfam" id="PF12802">
    <property type="entry name" value="MarR_2"/>
    <property type="match status" value="1"/>
</dbReference>
<proteinExistence type="predicted"/>
<accession>A0A212JLY2</accession>
<feature type="domain" description="HTH marR-type" evidence="1">
    <location>
        <begin position="23"/>
        <end position="71"/>
    </location>
</feature>
<dbReference type="InterPro" id="IPR036390">
    <property type="entry name" value="WH_DNA-bd_sf"/>
</dbReference>
<dbReference type="InterPro" id="IPR000835">
    <property type="entry name" value="HTH_MarR-typ"/>
</dbReference>
<evidence type="ECO:0000259" key="1">
    <source>
        <dbReference type="Pfam" id="PF12802"/>
    </source>
</evidence>
<dbReference type="InterPro" id="IPR036388">
    <property type="entry name" value="WH-like_DNA-bd_sf"/>
</dbReference>
<evidence type="ECO:0000313" key="2">
    <source>
        <dbReference type="EMBL" id="SBW00437.1"/>
    </source>
</evidence>
<dbReference type="EMBL" id="FLUN01000001">
    <property type="protein sequence ID" value="SBW00437.1"/>
    <property type="molecule type" value="Genomic_DNA"/>
</dbReference>
<dbReference type="AlphaFoldDB" id="A0A212JLY2"/>
<gene>
    <name evidence="2" type="ORF">KL86CLO1_11342</name>
</gene>
<sequence>MRKLSKYKVCGEVDSTVTGKLLYLILDELADKNGEIIIPQRKISAALHISKGAVSRNLRRLREGGYIDVVAQYHSDGGRAANKYRIR</sequence>
<organism evidence="2">
    <name type="scientific">uncultured Eubacteriales bacterium</name>
    <dbReference type="NCBI Taxonomy" id="172733"/>
    <lineage>
        <taxon>Bacteria</taxon>
        <taxon>Bacillati</taxon>
        <taxon>Bacillota</taxon>
        <taxon>Clostridia</taxon>
        <taxon>Eubacteriales</taxon>
        <taxon>environmental samples</taxon>
    </lineage>
</organism>
<dbReference type="Gene3D" id="1.10.10.10">
    <property type="entry name" value="Winged helix-like DNA-binding domain superfamily/Winged helix DNA-binding domain"/>
    <property type="match status" value="1"/>
</dbReference>
<name>A0A212JLY2_9FIRM</name>
<dbReference type="SUPFAM" id="SSF46785">
    <property type="entry name" value="Winged helix' DNA-binding domain"/>
    <property type="match status" value="1"/>
</dbReference>
<protein>
    <recommendedName>
        <fullName evidence="1">HTH marR-type domain-containing protein</fullName>
    </recommendedName>
</protein>
<reference evidence="2" key="1">
    <citation type="submission" date="2016-04" db="EMBL/GenBank/DDBJ databases">
        <authorList>
            <person name="Evans L.H."/>
            <person name="Alamgir A."/>
            <person name="Owens N."/>
            <person name="Weber N.D."/>
            <person name="Virtaneva K."/>
            <person name="Barbian K."/>
            <person name="Babar A."/>
            <person name="Rosenke K."/>
        </authorList>
    </citation>
    <scope>NUCLEOTIDE SEQUENCE</scope>
    <source>
        <strain evidence="2">86</strain>
    </source>
</reference>
<dbReference type="GO" id="GO:0003700">
    <property type="term" value="F:DNA-binding transcription factor activity"/>
    <property type="evidence" value="ECO:0007669"/>
    <property type="project" value="InterPro"/>
</dbReference>